<name>A0A0F9HTT4_9ZZZZ</name>
<dbReference type="EMBL" id="LAZR01021496">
    <property type="protein sequence ID" value="KKL85120.1"/>
    <property type="molecule type" value="Genomic_DNA"/>
</dbReference>
<gene>
    <name evidence="1" type="ORF">LCGC14_1957920</name>
</gene>
<organism evidence="1">
    <name type="scientific">marine sediment metagenome</name>
    <dbReference type="NCBI Taxonomy" id="412755"/>
    <lineage>
        <taxon>unclassified sequences</taxon>
        <taxon>metagenomes</taxon>
        <taxon>ecological metagenomes</taxon>
    </lineage>
</organism>
<sequence length="159" mass="16196">MAVAASTINVAPGNSTAAQVIEWSSLATGANNVYFDVSGKDVGKILFLFANINSTDVGTTAGLFYFGSSNSAASGSSGGIYPFSARRLGRLSVSAQPPTTQAKEGLSPSTTAAIIAISVAGPFESARLKDTDGRIKLSKRDATSDAGRVKVAAIYIPSS</sequence>
<comment type="caution">
    <text evidence="1">The sequence shown here is derived from an EMBL/GenBank/DDBJ whole genome shotgun (WGS) entry which is preliminary data.</text>
</comment>
<accession>A0A0F9HTT4</accession>
<protein>
    <submittedName>
        <fullName evidence="1">Uncharacterized protein</fullName>
    </submittedName>
</protein>
<proteinExistence type="predicted"/>
<evidence type="ECO:0000313" key="1">
    <source>
        <dbReference type="EMBL" id="KKL85120.1"/>
    </source>
</evidence>
<reference evidence="1" key="1">
    <citation type="journal article" date="2015" name="Nature">
        <title>Complex archaea that bridge the gap between prokaryotes and eukaryotes.</title>
        <authorList>
            <person name="Spang A."/>
            <person name="Saw J.H."/>
            <person name="Jorgensen S.L."/>
            <person name="Zaremba-Niedzwiedzka K."/>
            <person name="Martijn J."/>
            <person name="Lind A.E."/>
            <person name="van Eijk R."/>
            <person name="Schleper C."/>
            <person name="Guy L."/>
            <person name="Ettema T.J."/>
        </authorList>
    </citation>
    <scope>NUCLEOTIDE SEQUENCE</scope>
</reference>
<dbReference type="AlphaFoldDB" id="A0A0F9HTT4"/>